<dbReference type="Gene3D" id="3.40.50.880">
    <property type="match status" value="1"/>
</dbReference>
<dbReference type="PANTHER" id="PTHR48094:SF12">
    <property type="entry name" value="PARKINSON DISEASE PROTEIN 7 HOMOLOG"/>
    <property type="match status" value="1"/>
</dbReference>
<dbReference type="CDD" id="cd03135">
    <property type="entry name" value="GATase1_DJ-1"/>
    <property type="match status" value="1"/>
</dbReference>
<keyword evidence="3" id="KW-1185">Reference proteome</keyword>
<evidence type="ECO:0000313" key="3">
    <source>
        <dbReference type="Proteomes" id="UP001065549"/>
    </source>
</evidence>
<dbReference type="Proteomes" id="UP001065549">
    <property type="component" value="Unassembled WGS sequence"/>
</dbReference>
<dbReference type="InterPro" id="IPR050325">
    <property type="entry name" value="Prot/Nucl_acid_deglycase"/>
</dbReference>
<comment type="caution">
    <text evidence="2">The sequence shown here is derived from an EMBL/GenBank/DDBJ whole genome shotgun (WGS) entry which is preliminary data.</text>
</comment>
<dbReference type="InterPro" id="IPR006287">
    <property type="entry name" value="DJ-1"/>
</dbReference>
<evidence type="ECO:0000259" key="1">
    <source>
        <dbReference type="Pfam" id="PF01965"/>
    </source>
</evidence>
<dbReference type="AlphaFoldDB" id="A0A9J6QXU6"/>
<dbReference type="PANTHER" id="PTHR48094">
    <property type="entry name" value="PROTEIN/NUCLEIC ACID DEGLYCASE DJ-1-RELATED"/>
    <property type="match status" value="1"/>
</dbReference>
<dbReference type="Pfam" id="PF01965">
    <property type="entry name" value="DJ-1_PfpI"/>
    <property type="match status" value="1"/>
</dbReference>
<accession>A0A9J6QXU6</accession>
<dbReference type="GO" id="GO:0005737">
    <property type="term" value="C:cytoplasm"/>
    <property type="evidence" value="ECO:0007669"/>
    <property type="project" value="TreeGrafter"/>
</dbReference>
<dbReference type="EMBL" id="JAOSHN010000008">
    <property type="protein sequence ID" value="MCU7380264.1"/>
    <property type="molecule type" value="Genomic_DNA"/>
</dbReference>
<dbReference type="SUPFAM" id="SSF52317">
    <property type="entry name" value="Class I glutamine amidotransferase-like"/>
    <property type="match status" value="1"/>
</dbReference>
<proteinExistence type="predicted"/>
<dbReference type="RefSeq" id="WP_253020246.1">
    <property type="nucleotide sequence ID" value="NZ_JAOSHN010000008.1"/>
</dbReference>
<feature type="domain" description="DJ-1/PfpI" evidence="1">
    <location>
        <begin position="2"/>
        <end position="162"/>
    </location>
</feature>
<dbReference type="InterPro" id="IPR002818">
    <property type="entry name" value="DJ-1/PfpI"/>
</dbReference>
<dbReference type="NCBIfam" id="TIGR01383">
    <property type="entry name" value="not_thiJ"/>
    <property type="match status" value="1"/>
</dbReference>
<gene>
    <name evidence="2" type="ORF">OBO34_18185</name>
</gene>
<name>A0A9J6QXU6_9FIRM</name>
<reference evidence="2" key="1">
    <citation type="submission" date="2022-09" db="EMBL/GenBank/DDBJ databases">
        <title>Culturomic study of gut microbiota in children with autism spectrum disorder.</title>
        <authorList>
            <person name="Efimov B.A."/>
            <person name="Chaplin A.V."/>
            <person name="Sokolova S.R."/>
            <person name="Pikina A.P."/>
            <person name="Korzhanova M."/>
            <person name="Belova V."/>
            <person name="Korostin D."/>
        </authorList>
    </citation>
    <scope>NUCLEOTIDE SEQUENCE</scope>
    <source>
        <strain evidence="2">ASD5510</strain>
    </source>
</reference>
<sequence>MVYVHLADGFEEVEALTTVDLFRRAQIGVQTVSITGKKEVTGAHNVTVEADILFEETDYEQCEMIVLPGGMPGAEHLGNHEGLTSHIRCFAKNDKYIAAICAAPMVFGALGVLDGKKSTIYPGMEDKLGGADYQNEKVVVDGKIVTSMGPATAMPFALKLIELLKGKAASDEVAAGLLWNQK</sequence>
<dbReference type="InterPro" id="IPR029062">
    <property type="entry name" value="Class_I_gatase-like"/>
</dbReference>
<protein>
    <submittedName>
        <fullName evidence="2">DJ-1/PfpI family protein</fullName>
    </submittedName>
</protein>
<organism evidence="2 3">
    <name type="scientific">Hominibacterium faecale</name>
    <dbReference type="NCBI Taxonomy" id="2839743"/>
    <lineage>
        <taxon>Bacteria</taxon>
        <taxon>Bacillati</taxon>
        <taxon>Bacillota</taxon>
        <taxon>Clostridia</taxon>
        <taxon>Peptostreptococcales</taxon>
        <taxon>Anaerovoracaceae</taxon>
        <taxon>Hominibacterium</taxon>
    </lineage>
</organism>
<evidence type="ECO:0000313" key="2">
    <source>
        <dbReference type="EMBL" id="MCU7380264.1"/>
    </source>
</evidence>